<evidence type="ECO:0000313" key="2">
    <source>
        <dbReference type="EMBL" id="CAD7437905.1"/>
    </source>
</evidence>
<gene>
    <name evidence="2" type="ORF">TBIB3V08_LOCUS507</name>
</gene>
<protein>
    <submittedName>
        <fullName evidence="2">Uncharacterized protein</fullName>
    </submittedName>
</protein>
<dbReference type="AlphaFoldDB" id="A0A7R9EMW7"/>
<evidence type="ECO:0000256" key="1">
    <source>
        <dbReference type="SAM" id="MobiDB-lite"/>
    </source>
</evidence>
<feature type="region of interest" description="Disordered" evidence="1">
    <location>
        <begin position="229"/>
        <end position="264"/>
    </location>
</feature>
<feature type="region of interest" description="Disordered" evidence="1">
    <location>
        <begin position="289"/>
        <end position="326"/>
    </location>
</feature>
<accession>A0A7R9EMW7</accession>
<feature type="compositionally biased region" description="Pro residues" evidence="1">
    <location>
        <begin position="114"/>
        <end position="125"/>
    </location>
</feature>
<feature type="region of interest" description="Disordered" evidence="1">
    <location>
        <begin position="1"/>
        <end position="146"/>
    </location>
</feature>
<feature type="compositionally biased region" description="Polar residues" evidence="1">
    <location>
        <begin position="295"/>
        <end position="315"/>
    </location>
</feature>
<organism evidence="2">
    <name type="scientific">Timema bartmani</name>
    <dbReference type="NCBI Taxonomy" id="61472"/>
    <lineage>
        <taxon>Eukaryota</taxon>
        <taxon>Metazoa</taxon>
        <taxon>Ecdysozoa</taxon>
        <taxon>Arthropoda</taxon>
        <taxon>Hexapoda</taxon>
        <taxon>Insecta</taxon>
        <taxon>Pterygota</taxon>
        <taxon>Neoptera</taxon>
        <taxon>Polyneoptera</taxon>
        <taxon>Phasmatodea</taxon>
        <taxon>Timematodea</taxon>
        <taxon>Timematoidea</taxon>
        <taxon>Timematidae</taxon>
        <taxon>Timema</taxon>
    </lineage>
</organism>
<sequence>MTLGTGRLLDSYLANEEKPESSEVVAVASEPEAQTQKSESAPEGDATLPPKEVESIEKKEEGKAEEKIEVKAEDIEIKAEEKEEEKIEVKAEEKTEVKSEEPVPKTEELKEEVPPPLPASPPPVDTAPETLSAPLDSLPTQVSPPLLDSAPAAEISVETVVAEMVAKVTQEPIQAVPKVVEEVKDAAEQSLKEPVAIISEAVKEVLDTVEVPPPVNEVVKLVETAPTPIEETPAPVEPTPTSGAGSHCSPRANRGARQQTRKRFPRTGTWAAGWLHSLFARIIDEPIKKSEDVKSSASEQVSQIQESVTVGNDSTESSKPRTPVEE</sequence>
<feature type="compositionally biased region" description="Basic and acidic residues" evidence="1">
    <location>
        <begin position="51"/>
        <end position="113"/>
    </location>
</feature>
<dbReference type="EMBL" id="OD564342">
    <property type="protein sequence ID" value="CAD7437905.1"/>
    <property type="molecule type" value="Genomic_DNA"/>
</dbReference>
<reference evidence="2" key="1">
    <citation type="submission" date="2020-11" db="EMBL/GenBank/DDBJ databases">
        <authorList>
            <person name="Tran Van P."/>
        </authorList>
    </citation>
    <scope>NUCLEOTIDE SEQUENCE</scope>
</reference>
<name>A0A7R9EMW7_9NEOP</name>
<proteinExistence type="predicted"/>
<feature type="compositionally biased region" description="Basic and acidic residues" evidence="1">
    <location>
        <begin position="316"/>
        <end position="326"/>
    </location>
</feature>